<evidence type="ECO:0000313" key="2">
    <source>
        <dbReference type="EMBL" id="GAG07974.1"/>
    </source>
</evidence>
<dbReference type="InterPro" id="IPR013509">
    <property type="entry name" value="RNR_lsu_N"/>
</dbReference>
<dbReference type="GO" id="GO:0005524">
    <property type="term" value="F:ATP binding"/>
    <property type="evidence" value="ECO:0007669"/>
    <property type="project" value="InterPro"/>
</dbReference>
<feature type="domain" description="Ribonucleotide reductase large subunit N-terminal" evidence="1">
    <location>
        <begin position="25"/>
        <end position="98"/>
    </location>
</feature>
<accession>X0UQ96</accession>
<dbReference type="Pfam" id="PF00317">
    <property type="entry name" value="Ribonuc_red_lgN"/>
    <property type="match status" value="1"/>
</dbReference>
<dbReference type="EMBL" id="BARS01028394">
    <property type="protein sequence ID" value="GAG07974.1"/>
    <property type="molecule type" value="Genomic_DNA"/>
</dbReference>
<dbReference type="AlphaFoldDB" id="X0UQ96"/>
<protein>
    <recommendedName>
        <fullName evidence="1">Ribonucleotide reductase large subunit N-terminal domain-containing protein</fullName>
    </recommendedName>
</protein>
<sequence length="128" mass="14655">MIEISVKTYLRKEVHEATLKYFNGDELATEVWINKYCLKDSDGNLFEKTPEDMHRRLAKEFARIEAKYPNPLSEDEIFETLDHFKRIIPAGSPMSGIGNDFQIVSLSNCFVIGNEIDSDSYGGIMKLD</sequence>
<feature type="non-terminal residue" evidence="2">
    <location>
        <position position="128"/>
    </location>
</feature>
<evidence type="ECO:0000259" key="1">
    <source>
        <dbReference type="Pfam" id="PF00317"/>
    </source>
</evidence>
<dbReference type="Gene3D" id="3.20.70.20">
    <property type="match status" value="1"/>
</dbReference>
<dbReference type="GO" id="GO:0009263">
    <property type="term" value="P:deoxyribonucleotide biosynthetic process"/>
    <property type="evidence" value="ECO:0007669"/>
    <property type="project" value="InterPro"/>
</dbReference>
<reference evidence="2" key="1">
    <citation type="journal article" date="2014" name="Front. Microbiol.">
        <title>High frequency of phylogenetically diverse reductive dehalogenase-homologous genes in deep subseafloor sedimentary metagenomes.</title>
        <authorList>
            <person name="Kawai M."/>
            <person name="Futagami T."/>
            <person name="Toyoda A."/>
            <person name="Takaki Y."/>
            <person name="Nishi S."/>
            <person name="Hori S."/>
            <person name="Arai W."/>
            <person name="Tsubouchi T."/>
            <person name="Morono Y."/>
            <person name="Uchiyama I."/>
            <person name="Ito T."/>
            <person name="Fujiyama A."/>
            <person name="Inagaki F."/>
            <person name="Takami H."/>
        </authorList>
    </citation>
    <scope>NUCLEOTIDE SEQUENCE</scope>
    <source>
        <strain evidence="2">Expedition CK06-06</strain>
    </source>
</reference>
<name>X0UQ96_9ZZZZ</name>
<gene>
    <name evidence="2" type="ORF">S01H1_44513</name>
</gene>
<comment type="caution">
    <text evidence="2">The sequence shown here is derived from an EMBL/GenBank/DDBJ whole genome shotgun (WGS) entry which is preliminary data.</text>
</comment>
<proteinExistence type="predicted"/>
<organism evidence="2">
    <name type="scientific">marine sediment metagenome</name>
    <dbReference type="NCBI Taxonomy" id="412755"/>
    <lineage>
        <taxon>unclassified sequences</taxon>
        <taxon>metagenomes</taxon>
        <taxon>ecological metagenomes</taxon>
    </lineage>
</organism>
<dbReference type="GO" id="GO:0004748">
    <property type="term" value="F:ribonucleoside-diphosphate reductase activity, thioredoxin disulfide as acceptor"/>
    <property type="evidence" value="ECO:0007669"/>
    <property type="project" value="InterPro"/>
</dbReference>
<dbReference type="SUPFAM" id="SSF51998">
    <property type="entry name" value="PFL-like glycyl radical enzymes"/>
    <property type="match status" value="1"/>
</dbReference>